<sequence>MGRIRLAMIGLGKIARDQHVPALAGDERFALVATVDPREGLGDVPHFKDFDALVASGVAVDAVTLCTPPQARATLAAAAIAQGWHVFLEKPPAATLAGLAVLDAAAEAAGVTLFAAWHSREAPMVAAAREWLATRPLASAEIVWREDVRRWHPGQAWLWAPGGLGVFDPGINAFSILTDILPAPILVTQARLALPENAHAPIAAQLTLQSGGARLSVDLDFLQQGPQSWDMRFTTTGGETLTLGAGGGTLRRGDGPEERAPEREYARLYDRFATLIAAGARDADGAPLRIVADALLIAEQVRVEPFLP</sequence>
<accession>A0ABY4XB09</accession>
<dbReference type="SUPFAM" id="SSF51735">
    <property type="entry name" value="NAD(P)-binding Rossmann-fold domains"/>
    <property type="match status" value="1"/>
</dbReference>
<organism evidence="2 3">
    <name type="scientific">Sphingomonas morindae</name>
    <dbReference type="NCBI Taxonomy" id="1541170"/>
    <lineage>
        <taxon>Bacteria</taxon>
        <taxon>Pseudomonadati</taxon>
        <taxon>Pseudomonadota</taxon>
        <taxon>Alphaproteobacteria</taxon>
        <taxon>Sphingomonadales</taxon>
        <taxon>Sphingomonadaceae</taxon>
        <taxon>Sphingomonas</taxon>
    </lineage>
</organism>
<dbReference type="InterPro" id="IPR036291">
    <property type="entry name" value="NAD(P)-bd_dom_sf"/>
</dbReference>
<dbReference type="Proteomes" id="UP001056937">
    <property type="component" value="Chromosome 1"/>
</dbReference>
<dbReference type="PANTHER" id="PTHR43818:SF7">
    <property type="entry name" value="DEHYDROGENASE"/>
    <property type="match status" value="1"/>
</dbReference>
<protein>
    <submittedName>
        <fullName evidence="2">Gfo/Idh/MocA family oxidoreductase</fullName>
    </submittedName>
</protein>
<name>A0ABY4XB09_9SPHN</name>
<dbReference type="Gene3D" id="3.30.360.10">
    <property type="entry name" value="Dihydrodipicolinate Reductase, domain 2"/>
    <property type="match status" value="1"/>
</dbReference>
<gene>
    <name evidence="2" type="ORF">LHA26_06155</name>
</gene>
<dbReference type="EMBL" id="CP084930">
    <property type="protein sequence ID" value="USI74043.1"/>
    <property type="molecule type" value="Genomic_DNA"/>
</dbReference>
<evidence type="ECO:0000313" key="3">
    <source>
        <dbReference type="Proteomes" id="UP001056937"/>
    </source>
</evidence>
<dbReference type="InterPro" id="IPR000683">
    <property type="entry name" value="Gfo/Idh/MocA-like_OxRdtase_N"/>
</dbReference>
<keyword evidence="3" id="KW-1185">Reference proteome</keyword>
<dbReference type="Gene3D" id="3.40.50.720">
    <property type="entry name" value="NAD(P)-binding Rossmann-like Domain"/>
    <property type="match status" value="1"/>
</dbReference>
<dbReference type="Pfam" id="PF01408">
    <property type="entry name" value="GFO_IDH_MocA"/>
    <property type="match status" value="1"/>
</dbReference>
<dbReference type="RefSeq" id="WP_252167849.1">
    <property type="nucleotide sequence ID" value="NZ_CP084930.1"/>
</dbReference>
<feature type="domain" description="Gfo/Idh/MocA-like oxidoreductase N-terminal" evidence="1">
    <location>
        <begin position="4"/>
        <end position="114"/>
    </location>
</feature>
<dbReference type="PANTHER" id="PTHR43818">
    <property type="entry name" value="BCDNA.GH03377"/>
    <property type="match status" value="1"/>
</dbReference>
<proteinExistence type="predicted"/>
<evidence type="ECO:0000259" key="1">
    <source>
        <dbReference type="Pfam" id="PF01408"/>
    </source>
</evidence>
<dbReference type="InterPro" id="IPR050463">
    <property type="entry name" value="Gfo/Idh/MocA_oxidrdct_glycsds"/>
</dbReference>
<evidence type="ECO:0000313" key="2">
    <source>
        <dbReference type="EMBL" id="USI74043.1"/>
    </source>
</evidence>
<reference evidence="2" key="1">
    <citation type="journal article" date="2022" name="Toxins">
        <title>Genomic Analysis of Sphingopyxis sp. USTB-05 for Biodegrading Cyanobacterial Hepatotoxins.</title>
        <authorList>
            <person name="Liu C."/>
            <person name="Xu Q."/>
            <person name="Zhao Z."/>
            <person name="Zhang H."/>
            <person name="Liu X."/>
            <person name="Yin C."/>
            <person name="Liu Y."/>
            <person name="Yan H."/>
        </authorList>
    </citation>
    <scope>NUCLEOTIDE SEQUENCE</scope>
    <source>
        <strain evidence="2">NBD5</strain>
    </source>
</reference>